<evidence type="ECO:0000256" key="1">
    <source>
        <dbReference type="ARBA" id="ARBA00022553"/>
    </source>
</evidence>
<dbReference type="PROSITE" id="PS50110">
    <property type="entry name" value="RESPONSE_REGULATORY"/>
    <property type="match status" value="1"/>
</dbReference>
<feature type="domain" description="Response regulatory" evidence="4">
    <location>
        <begin position="7"/>
        <end position="122"/>
    </location>
</feature>
<dbReference type="InterPro" id="IPR050595">
    <property type="entry name" value="Bact_response_regulator"/>
</dbReference>
<dbReference type="CDD" id="cd00156">
    <property type="entry name" value="REC"/>
    <property type="match status" value="1"/>
</dbReference>
<evidence type="ECO:0000313" key="6">
    <source>
        <dbReference type="Proteomes" id="UP001291912"/>
    </source>
</evidence>
<name>A0ABU5N4A4_9MICO</name>
<dbReference type="SMART" id="SM00448">
    <property type="entry name" value="REC"/>
    <property type="match status" value="1"/>
</dbReference>
<protein>
    <submittedName>
        <fullName evidence="5">Response regulator</fullName>
    </submittedName>
</protein>
<dbReference type="Proteomes" id="UP001291912">
    <property type="component" value="Unassembled WGS sequence"/>
</dbReference>
<dbReference type="InterPro" id="IPR011006">
    <property type="entry name" value="CheY-like_superfamily"/>
</dbReference>
<dbReference type="SUPFAM" id="SSF52172">
    <property type="entry name" value="CheY-like"/>
    <property type="match status" value="1"/>
</dbReference>
<gene>
    <name evidence="5" type="ORF">R2Q92_03445</name>
</gene>
<sequence length="134" mass="14846">MTDSPFRVIVVEDDEDVALYVQTILRRRLACDVKVLASADGYETLEDEFDPEVVVTDLELPGRGGFELLTDIRARRSDLPVAVMTAHAGAEYAERARRQGADDYLAKPLSSKDLVAAVERLARRRRGEIPAEGS</sequence>
<organism evidence="5 6">
    <name type="scientific">Microbacterium aquimaris</name>
    <dbReference type="NCBI Taxonomy" id="459816"/>
    <lineage>
        <taxon>Bacteria</taxon>
        <taxon>Bacillati</taxon>
        <taxon>Actinomycetota</taxon>
        <taxon>Actinomycetes</taxon>
        <taxon>Micrococcales</taxon>
        <taxon>Microbacteriaceae</taxon>
        <taxon>Microbacterium</taxon>
    </lineage>
</organism>
<evidence type="ECO:0000313" key="5">
    <source>
        <dbReference type="EMBL" id="MDZ8160875.1"/>
    </source>
</evidence>
<dbReference type="PANTHER" id="PTHR44591">
    <property type="entry name" value="STRESS RESPONSE REGULATOR PROTEIN 1"/>
    <property type="match status" value="1"/>
</dbReference>
<dbReference type="Pfam" id="PF00072">
    <property type="entry name" value="Response_reg"/>
    <property type="match status" value="1"/>
</dbReference>
<keyword evidence="6" id="KW-1185">Reference proteome</keyword>
<feature type="modified residue" description="4-aspartylphosphate" evidence="3">
    <location>
        <position position="57"/>
    </location>
</feature>
<comment type="caution">
    <text evidence="5">The sequence shown here is derived from an EMBL/GenBank/DDBJ whole genome shotgun (WGS) entry which is preliminary data.</text>
</comment>
<dbReference type="Gene3D" id="3.40.50.2300">
    <property type="match status" value="1"/>
</dbReference>
<accession>A0ABU5N4A4</accession>
<reference evidence="5 6" key="1">
    <citation type="submission" date="2023-10" db="EMBL/GenBank/DDBJ databases">
        <title>Microbacterium xanthum sp. nov., isolated from seaweed.</title>
        <authorList>
            <person name="Lee S.D."/>
        </authorList>
    </citation>
    <scope>NUCLEOTIDE SEQUENCE [LARGE SCALE GENOMIC DNA]</scope>
    <source>
        <strain evidence="5 6">KCTC 19124</strain>
    </source>
</reference>
<evidence type="ECO:0000256" key="3">
    <source>
        <dbReference type="PROSITE-ProRule" id="PRU00169"/>
    </source>
</evidence>
<dbReference type="PANTHER" id="PTHR44591:SF14">
    <property type="entry name" value="PROTEIN PILG"/>
    <property type="match status" value="1"/>
</dbReference>
<dbReference type="EMBL" id="JAWJYN010000001">
    <property type="protein sequence ID" value="MDZ8160875.1"/>
    <property type="molecule type" value="Genomic_DNA"/>
</dbReference>
<keyword evidence="1 3" id="KW-0597">Phosphoprotein</keyword>
<evidence type="ECO:0000256" key="2">
    <source>
        <dbReference type="ARBA" id="ARBA00023012"/>
    </source>
</evidence>
<keyword evidence="2" id="KW-0902">Two-component regulatory system</keyword>
<dbReference type="InterPro" id="IPR001789">
    <property type="entry name" value="Sig_transdc_resp-reg_receiver"/>
</dbReference>
<evidence type="ECO:0000259" key="4">
    <source>
        <dbReference type="PROSITE" id="PS50110"/>
    </source>
</evidence>
<proteinExistence type="predicted"/>
<dbReference type="RefSeq" id="WP_194423551.1">
    <property type="nucleotide sequence ID" value="NZ_BAAAPT010000001.1"/>
</dbReference>